<dbReference type="Gene3D" id="3.40.50.300">
    <property type="entry name" value="P-loop containing nucleotide triphosphate hydrolases"/>
    <property type="match status" value="2"/>
</dbReference>
<dbReference type="Gene3D" id="1.10.8.60">
    <property type="match status" value="1"/>
</dbReference>
<dbReference type="GO" id="GO:0006508">
    <property type="term" value="P:proteolysis"/>
    <property type="evidence" value="ECO:0007669"/>
    <property type="project" value="UniProtKB-KW"/>
</dbReference>
<dbReference type="EC" id="3.4.21.53" evidence="4"/>
<reference evidence="4" key="1">
    <citation type="submission" date="2018-06" db="EMBL/GenBank/DDBJ databases">
        <authorList>
            <person name="Zhirakovskaya E."/>
        </authorList>
    </citation>
    <scope>NUCLEOTIDE SEQUENCE</scope>
</reference>
<evidence type="ECO:0000313" key="4">
    <source>
        <dbReference type="EMBL" id="VAW64906.1"/>
    </source>
</evidence>
<feature type="region of interest" description="Disordered" evidence="2">
    <location>
        <begin position="281"/>
        <end position="302"/>
    </location>
</feature>
<dbReference type="PANTHER" id="PTHR10046">
    <property type="entry name" value="ATP DEPENDENT LON PROTEASE FAMILY MEMBER"/>
    <property type="match status" value="1"/>
</dbReference>
<dbReference type="GO" id="GO:0004176">
    <property type="term" value="F:ATP-dependent peptidase activity"/>
    <property type="evidence" value="ECO:0007669"/>
    <property type="project" value="InterPro"/>
</dbReference>
<dbReference type="InterPro" id="IPR046843">
    <property type="entry name" value="LonB_AAA-LID"/>
</dbReference>
<evidence type="ECO:0000259" key="3">
    <source>
        <dbReference type="PROSITE" id="PS51786"/>
    </source>
</evidence>
<organism evidence="4">
    <name type="scientific">hydrothermal vent metagenome</name>
    <dbReference type="NCBI Taxonomy" id="652676"/>
    <lineage>
        <taxon>unclassified sequences</taxon>
        <taxon>metagenomes</taxon>
        <taxon>ecological metagenomes</taxon>
    </lineage>
</organism>
<dbReference type="EMBL" id="UOFI01000058">
    <property type="protein sequence ID" value="VAW64906.1"/>
    <property type="molecule type" value="Genomic_DNA"/>
</dbReference>
<dbReference type="InterPro" id="IPR041699">
    <property type="entry name" value="AAA_32"/>
</dbReference>
<name>A0A3B0Y972_9ZZZZ</name>
<dbReference type="InterPro" id="IPR008269">
    <property type="entry name" value="Lon_proteolytic"/>
</dbReference>
<accession>A0A3B0Y972</accession>
<dbReference type="Pfam" id="PF20437">
    <property type="entry name" value="LonC_helical"/>
    <property type="match status" value="1"/>
</dbReference>
<evidence type="ECO:0000256" key="2">
    <source>
        <dbReference type="SAM" id="MobiDB-lite"/>
    </source>
</evidence>
<dbReference type="Pfam" id="PF20436">
    <property type="entry name" value="LonB_AAA-LID"/>
    <property type="match status" value="1"/>
</dbReference>
<dbReference type="AlphaFoldDB" id="A0A3B0Y972"/>
<gene>
    <name evidence="4" type="ORF">MNBD_GAMMA09-799</name>
</gene>
<protein>
    <submittedName>
        <fullName evidence="4">ATP-dependent protease La Type II</fullName>
        <ecNumber evidence="4">3.4.21.53</ecNumber>
    </submittedName>
</protein>
<evidence type="ECO:0000256" key="1">
    <source>
        <dbReference type="ARBA" id="ARBA00022670"/>
    </source>
</evidence>
<proteinExistence type="predicted"/>
<dbReference type="InterPro" id="IPR027065">
    <property type="entry name" value="Lon_Prtase"/>
</dbReference>
<dbReference type="GO" id="GO:0030163">
    <property type="term" value="P:protein catabolic process"/>
    <property type="evidence" value="ECO:0007669"/>
    <property type="project" value="InterPro"/>
</dbReference>
<sequence length="798" mass="89075">MTKALTAQQLRPLCSAESLPFESTAELEDLPEILGHERAFEAIEFAINVTHRGFNLYVMGSSGLGKHGLIRKFLSKRSLLEETPSDWCYVSNFEQDYKPRALKLPPGKGRGFKKDMKNLMEDLAKAINASFEASEYQEQIQVIEKSFQNKQASLLDKHAEQAEQQDINLSQTPSGFILTPIVDGHNVTEEEYDSLPEVEKEEIEDKIGAFQEKLEYLAPEMSRQRREHNIKIKKLNRKVALFASSNLIKDTKRKYKALPEVVNYLKALQEDVLHHLELFSETEDDDSSGSDHSHQQGSQNESMERYQVNLIVDCCNQKGAPVVYLDNPTYQNLVGRIEYESRSGSPGSNFTLIKPGALLQANGGYLVLDAHKILSSPHAWDALKRSLYAKKVKIENLEQVVGGDTSVTLEPEAIPLKVKVIVLGDRDTYYLLHDIDPDFPELFKVEADFEEEVLRDEASTLQYARLIASRARKFKLKNLDAAAVARIIEFSSRLANDSEKLSTRLRTIDDLLIETQYWAEQSQNQLISGDDVQKAIDSQIKRTNRIQGLIQSDIQRGTLMINTDGEAVGEINGLSVFDIGKYGFGQPSRISATVHQGSGKIINIEREVDLSGSIHDKGVLILSALLASRYTRDTPLSFSASITFEQSYGLIDGDSASVAELCVLISALTSLPIAQGLAITGSLNQQGRVQAIGGVNEKIEGFFDICKQRGLNGKQGCIIPEVNIKNLSLRKNVVDAIETGDFNVYPIEHYEDALELLLGMPAGEEHIDGSYDKGSINDRVVKRLCEFSENRKNAQIFL</sequence>
<dbReference type="Pfam" id="PF05362">
    <property type="entry name" value="Lon_C"/>
    <property type="match status" value="1"/>
</dbReference>
<dbReference type="PRINTS" id="PR00830">
    <property type="entry name" value="ENDOLAPTASE"/>
</dbReference>
<dbReference type="GO" id="GO:0005524">
    <property type="term" value="F:ATP binding"/>
    <property type="evidence" value="ECO:0007669"/>
    <property type="project" value="InterPro"/>
</dbReference>
<dbReference type="SUPFAM" id="SSF52540">
    <property type="entry name" value="P-loop containing nucleoside triphosphate hydrolases"/>
    <property type="match status" value="1"/>
</dbReference>
<dbReference type="GO" id="GO:0004252">
    <property type="term" value="F:serine-type endopeptidase activity"/>
    <property type="evidence" value="ECO:0007669"/>
    <property type="project" value="UniProtKB-EC"/>
</dbReference>
<dbReference type="InterPro" id="IPR020568">
    <property type="entry name" value="Ribosomal_Su5_D2-typ_SF"/>
</dbReference>
<dbReference type="InterPro" id="IPR014721">
    <property type="entry name" value="Ribsml_uS5_D2-typ_fold_subgr"/>
</dbReference>
<dbReference type="InterPro" id="IPR046844">
    <property type="entry name" value="Lon-like_helical"/>
</dbReference>
<dbReference type="InterPro" id="IPR027417">
    <property type="entry name" value="P-loop_NTPase"/>
</dbReference>
<feature type="domain" description="Lon proteolytic" evidence="3">
    <location>
        <begin position="565"/>
        <end position="760"/>
    </location>
</feature>
<keyword evidence="1 4" id="KW-0645">Protease</keyword>
<dbReference type="SUPFAM" id="SSF54211">
    <property type="entry name" value="Ribosomal protein S5 domain 2-like"/>
    <property type="match status" value="1"/>
</dbReference>
<keyword evidence="4" id="KW-0378">Hydrolase</keyword>
<dbReference type="PROSITE" id="PS51786">
    <property type="entry name" value="LON_PROTEOLYTIC"/>
    <property type="match status" value="1"/>
</dbReference>
<dbReference type="Gene3D" id="3.30.230.10">
    <property type="match status" value="1"/>
</dbReference>
<dbReference type="Pfam" id="PF13654">
    <property type="entry name" value="AAA_32"/>
    <property type="match status" value="1"/>
</dbReference>